<keyword evidence="2" id="KW-1133">Transmembrane helix</keyword>
<evidence type="ECO:0000256" key="1">
    <source>
        <dbReference type="SAM" id="MobiDB-lite"/>
    </source>
</evidence>
<dbReference type="CDD" id="cd00198">
    <property type="entry name" value="vWFA"/>
    <property type="match status" value="1"/>
</dbReference>
<name>A0ABT4ICL6_9ACTO</name>
<evidence type="ECO:0000259" key="3">
    <source>
        <dbReference type="PROSITE" id="PS50234"/>
    </source>
</evidence>
<keyword evidence="2" id="KW-0472">Membrane</keyword>
<feature type="transmembrane region" description="Helical" evidence="2">
    <location>
        <begin position="12"/>
        <end position="34"/>
    </location>
</feature>
<dbReference type="SUPFAM" id="SSF53300">
    <property type="entry name" value="vWA-like"/>
    <property type="match status" value="1"/>
</dbReference>
<dbReference type="PANTHER" id="PTHR37947">
    <property type="entry name" value="BLL2462 PROTEIN"/>
    <property type="match status" value="1"/>
</dbReference>
<dbReference type="Proteomes" id="UP001072034">
    <property type="component" value="Unassembled WGS sequence"/>
</dbReference>
<dbReference type="RefSeq" id="WP_268918366.1">
    <property type="nucleotide sequence ID" value="NZ_JAPTMY010000038.1"/>
</dbReference>
<evidence type="ECO:0000313" key="4">
    <source>
        <dbReference type="EMBL" id="MCZ0859069.1"/>
    </source>
</evidence>
<evidence type="ECO:0000256" key="2">
    <source>
        <dbReference type="SAM" id="Phobius"/>
    </source>
</evidence>
<dbReference type="Gene3D" id="3.40.50.410">
    <property type="entry name" value="von Willebrand factor, type A domain"/>
    <property type="match status" value="1"/>
</dbReference>
<sequence>MSFEPMFNSGGWLLVAVVAVLLAAALAWSARWLLRPDADPGSKWTWGRRVALAVVTVLIMAGPSVPVTQTRSTSNIEVYLVVDRTGSMAAEDWAGGPDNGGGTRLDGVRQDLMAIRDAFASARFSIIALDTAAARELPLTSDIDAVTSWINSLQQEQTARSSGSSLERALPQLSQDLRASSENSPEAARLVYVLSDGEPTDDGAAASDAGAAGLSWSQVGSMVDGGAVLGYGTPDGGQMREFEVGQTPDPSAEPTYITDPDTGQPAVSKPDTSELQNVASGLGVPYFQRTGGSDDVPTRDFTSVNVTEVFSDGRERSHRHTYFIWPLGIVAAMLLILEMVELGRADQAAAHLTRSVEGDDAAPGDAGPGGPAPGGPPAGRAGGRAVAVPAG</sequence>
<keyword evidence="2" id="KW-0812">Transmembrane</keyword>
<dbReference type="PANTHER" id="PTHR37947:SF1">
    <property type="entry name" value="BLL2462 PROTEIN"/>
    <property type="match status" value="1"/>
</dbReference>
<feature type="region of interest" description="Disordered" evidence="1">
    <location>
        <begin position="353"/>
        <end position="391"/>
    </location>
</feature>
<feature type="non-terminal residue" evidence="4">
    <location>
        <position position="391"/>
    </location>
</feature>
<dbReference type="InterPro" id="IPR036465">
    <property type="entry name" value="vWFA_dom_sf"/>
</dbReference>
<feature type="transmembrane region" description="Helical" evidence="2">
    <location>
        <begin position="46"/>
        <end position="65"/>
    </location>
</feature>
<dbReference type="PROSITE" id="PS50234">
    <property type="entry name" value="VWFA"/>
    <property type="match status" value="1"/>
</dbReference>
<feature type="domain" description="VWFA" evidence="3">
    <location>
        <begin position="77"/>
        <end position="282"/>
    </location>
</feature>
<dbReference type="Pfam" id="PF13519">
    <property type="entry name" value="VWA_2"/>
    <property type="match status" value="1"/>
</dbReference>
<gene>
    <name evidence="4" type="ORF">OHJ16_13575</name>
</gene>
<accession>A0ABT4ICL6</accession>
<keyword evidence="5" id="KW-1185">Reference proteome</keyword>
<proteinExistence type="predicted"/>
<dbReference type="EMBL" id="JAPTMY010000038">
    <property type="protein sequence ID" value="MCZ0859069.1"/>
    <property type="molecule type" value="Genomic_DNA"/>
</dbReference>
<evidence type="ECO:0000313" key="5">
    <source>
        <dbReference type="Proteomes" id="UP001072034"/>
    </source>
</evidence>
<protein>
    <submittedName>
        <fullName evidence="4">VWA domain-containing protein</fullName>
    </submittedName>
</protein>
<comment type="caution">
    <text evidence="4">The sequence shown here is derived from an EMBL/GenBank/DDBJ whole genome shotgun (WGS) entry which is preliminary data.</text>
</comment>
<feature type="region of interest" description="Disordered" evidence="1">
    <location>
        <begin position="246"/>
        <end position="271"/>
    </location>
</feature>
<organism evidence="4 5">
    <name type="scientific">Actinomyces israelii</name>
    <dbReference type="NCBI Taxonomy" id="1659"/>
    <lineage>
        <taxon>Bacteria</taxon>
        <taxon>Bacillati</taxon>
        <taxon>Actinomycetota</taxon>
        <taxon>Actinomycetes</taxon>
        <taxon>Actinomycetales</taxon>
        <taxon>Actinomycetaceae</taxon>
        <taxon>Actinomyces</taxon>
    </lineage>
</organism>
<reference evidence="4" key="1">
    <citation type="submission" date="2022-10" db="EMBL/GenBank/DDBJ databases">
        <title>Genome sequence of Actinomyces israelii ATCC 10048.</title>
        <authorList>
            <person name="Watt R.M."/>
            <person name="Tong W.M."/>
        </authorList>
    </citation>
    <scope>NUCLEOTIDE SEQUENCE</scope>
    <source>
        <strain evidence="4">ATCC 10048</strain>
    </source>
</reference>
<dbReference type="InterPro" id="IPR002035">
    <property type="entry name" value="VWF_A"/>
</dbReference>